<reference evidence="1 2" key="1">
    <citation type="submission" date="2019-04" db="EMBL/GenBank/DDBJ databases">
        <title>Streptomyces rhizosphaericola sp. nov., an actinobacterium isolated from the wheat rhizosphere.</title>
        <authorList>
            <person name="Vargas Hoyos H.A."/>
            <person name="Santos S.N."/>
            <person name="Genuario D.B."/>
            <person name="Melo I.S."/>
            <person name="Da Silva L.J."/>
            <person name="Da Silva F.S.P."/>
            <person name="Zucchi T.D."/>
        </authorList>
    </citation>
    <scope>NUCLEOTIDE SEQUENCE [LARGE SCALE GENOMIC DNA]</scope>
    <source>
        <strain evidence="1 2">1AS2c</strain>
    </source>
</reference>
<dbReference type="Proteomes" id="UP000306274">
    <property type="component" value="Unassembled WGS sequence"/>
</dbReference>
<organism evidence="1 2">
    <name type="scientific">Streptomyces rhizosphaericola</name>
    <dbReference type="NCBI Taxonomy" id="2564098"/>
    <lineage>
        <taxon>Bacteria</taxon>
        <taxon>Bacillati</taxon>
        <taxon>Actinomycetota</taxon>
        <taxon>Actinomycetes</taxon>
        <taxon>Kitasatosporales</taxon>
        <taxon>Streptomycetaceae</taxon>
        <taxon>Streptomyces</taxon>
    </lineage>
</organism>
<dbReference type="EMBL" id="SRZK01000005">
    <property type="protein sequence ID" value="TGZ12085.1"/>
    <property type="molecule type" value="Genomic_DNA"/>
</dbReference>
<comment type="caution">
    <text evidence="1">The sequence shown here is derived from an EMBL/GenBank/DDBJ whole genome shotgun (WGS) entry which is preliminary data.</text>
</comment>
<gene>
    <name evidence="1" type="ORF">E5Z02_00995</name>
</gene>
<evidence type="ECO:0000313" key="1">
    <source>
        <dbReference type="EMBL" id="TGZ12085.1"/>
    </source>
</evidence>
<sequence length="56" mass="5347">MSTAAIRAGAAPLAGVAGPLAAFRTRLGAAGTSLRNAVRDVGRARSAADGIRGGAA</sequence>
<proteinExistence type="predicted"/>
<evidence type="ECO:0000313" key="2">
    <source>
        <dbReference type="Proteomes" id="UP000306274"/>
    </source>
</evidence>
<accession>A0ABY2PLY6</accession>
<name>A0ABY2PLY6_9ACTN</name>
<feature type="non-terminal residue" evidence="1">
    <location>
        <position position="56"/>
    </location>
</feature>
<keyword evidence="2" id="KW-1185">Reference proteome</keyword>
<protein>
    <submittedName>
        <fullName evidence="1">Tape-measure protein</fullName>
    </submittedName>
</protein>